<keyword evidence="2" id="KW-1185">Reference proteome</keyword>
<accession>A0A3P8AIH8</accession>
<dbReference type="AlphaFoldDB" id="A0A183GAR8"/>
<gene>
    <name evidence="1" type="ORF">HPBE_LOCUS19137</name>
</gene>
<name>A0A183GAR8_HELPZ</name>
<accession>A0A183GAR8</accession>
<dbReference type="Proteomes" id="UP000050761">
    <property type="component" value="Unassembled WGS sequence"/>
</dbReference>
<sequence length="218" mass="24793">MVFFSATHYVPLMIQPDEMCTIPRIRPHKIPKIYPLVACPDPLTSYYCFQRPSDSGVSGLPQPKDHWTSSAPRRWKVIRVSRSERLSSDPDGANIYPSSRKLGEIVRVVDVDLKSIRPLRDDSNEQRPTVRLFALGAPTAFLGNQTLSLLSPCEVLPKIVFQEPRPTRRKLSRSPQKKPSPCDCVRPMAQIPEHEEVCYSVKPKQVRFSNTPSICRNK</sequence>
<evidence type="ECO:0000313" key="2">
    <source>
        <dbReference type="Proteomes" id="UP000050761"/>
    </source>
</evidence>
<dbReference type="WBParaSite" id="HPBE_0001913801-mRNA-1">
    <property type="protein sequence ID" value="HPBE_0001913801-mRNA-1"/>
    <property type="gene ID" value="HPBE_0001913801"/>
</dbReference>
<proteinExistence type="predicted"/>
<dbReference type="EMBL" id="UZAH01031157">
    <property type="protein sequence ID" value="VDP14142.1"/>
    <property type="molecule type" value="Genomic_DNA"/>
</dbReference>
<reference evidence="1 2" key="1">
    <citation type="submission" date="2018-11" db="EMBL/GenBank/DDBJ databases">
        <authorList>
            <consortium name="Pathogen Informatics"/>
        </authorList>
    </citation>
    <scope>NUCLEOTIDE SEQUENCE [LARGE SCALE GENOMIC DNA]</scope>
</reference>
<reference evidence="3" key="2">
    <citation type="submission" date="2019-09" db="UniProtKB">
        <authorList>
            <consortium name="WormBaseParasite"/>
        </authorList>
    </citation>
    <scope>IDENTIFICATION</scope>
</reference>
<evidence type="ECO:0000313" key="1">
    <source>
        <dbReference type="EMBL" id="VDP14142.1"/>
    </source>
</evidence>
<organism evidence="2 3">
    <name type="scientific">Heligmosomoides polygyrus</name>
    <name type="common">Parasitic roundworm</name>
    <dbReference type="NCBI Taxonomy" id="6339"/>
    <lineage>
        <taxon>Eukaryota</taxon>
        <taxon>Metazoa</taxon>
        <taxon>Ecdysozoa</taxon>
        <taxon>Nematoda</taxon>
        <taxon>Chromadorea</taxon>
        <taxon>Rhabditida</taxon>
        <taxon>Rhabditina</taxon>
        <taxon>Rhabditomorpha</taxon>
        <taxon>Strongyloidea</taxon>
        <taxon>Heligmosomidae</taxon>
        <taxon>Heligmosomoides</taxon>
    </lineage>
</organism>
<evidence type="ECO:0000313" key="3">
    <source>
        <dbReference type="WBParaSite" id="HPBE_0001913801-mRNA-1"/>
    </source>
</evidence>
<protein>
    <submittedName>
        <fullName evidence="1 3">Uncharacterized protein</fullName>
    </submittedName>
</protein>
<dbReference type="OrthoDB" id="5876200at2759"/>